<evidence type="ECO:0000313" key="13">
    <source>
        <dbReference type="EMBL" id="MDD0839843.1"/>
    </source>
</evidence>
<name>A0ABT5N441_9BURK</name>
<dbReference type="EMBL" id="JAQSIP010000007">
    <property type="protein sequence ID" value="MDD0839843.1"/>
    <property type="molecule type" value="Genomic_DNA"/>
</dbReference>
<dbReference type="InterPro" id="IPR036663">
    <property type="entry name" value="Fumarylacetoacetase_C_sf"/>
</dbReference>
<dbReference type="InterPro" id="IPR036462">
    <property type="entry name" value="Fumarylacetoacetase_N_sf"/>
</dbReference>
<reference evidence="13 14" key="1">
    <citation type="submission" date="2023-02" db="EMBL/GenBank/DDBJ databases">
        <title>Bacterial whole genomic sequence of Curvibacter sp. HBC61.</title>
        <authorList>
            <person name="Le V."/>
            <person name="Ko S.-R."/>
            <person name="Ahn C.-Y."/>
            <person name="Oh H.-M."/>
        </authorList>
    </citation>
    <scope>NUCLEOTIDE SEQUENCE [LARGE SCALE GENOMIC DNA]</scope>
    <source>
        <strain evidence="13 14">HBC61</strain>
    </source>
</reference>
<evidence type="ECO:0000256" key="9">
    <source>
        <dbReference type="ARBA" id="ARBA00022878"/>
    </source>
</evidence>
<dbReference type="PANTHER" id="PTHR43069:SF2">
    <property type="entry name" value="FUMARYLACETOACETASE"/>
    <property type="match status" value="1"/>
</dbReference>
<evidence type="ECO:0000256" key="10">
    <source>
        <dbReference type="ARBA" id="ARBA00023232"/>
    </source>
</evidence>
<keyword evidence="14" id="KW-1185">Reference proteome</keyword>
<evidence type="ECO:0000256" key="6">
    <source>
        <dbReference type="ARBA" id="ARBA00022801"/>
    </source>
</evidence>
<evidence type="ECO:0000256" key="8">
    <source>
        <dbReference type="ARBA" id="ARBA00022842"/>
    </source>
</evidence>
<evidence type="ECO:0000256" key="3">
    <source>
        <dbReference type="ARBA" id="ARBA00004782"/>
    </source>
</evidence>
<dbReference type="NCBIfam" id="TIGR01266">
    <property type="entry name" value="fum_ac_acetase"/>
    <property type="match status" value="1"/>
</dbReference>
<comment type="cofactor">
    <cofactor evidence="1">
        <name>Ca(2+)</name>
        <dbReference type="ChEBI" id="CHEBI:29108"/>
    </cofactor>
</comment>
<keyword evidence="9" id="KW-0828">Tyrosine catabolism</keyword>
<keyword evidence="7" id="KW-0106">Calcium</keyword>
<dbReference type="InterPro" id="IPR015377">
    <property type="entry name" value="Fumarylacetoacetase_N"/>
</dbReference>
<keyword evidence="8" id="KW-0460">Magnesium</keyword>
<evidence type="ECO:0000259" key="11">
    <source>
        <dbReference type="Pfam" id="PF01557"/>
    </source>
</evidence>
<evidence type="ECO:0000256" key="1">
    <source>
        <dbReference type="ARBA" id="ARBA00001913"/>
    </source>
</evidence>
<dbReference type="SUPFAM" id="SSF56529">
    <property type="entry name" value="FAH"/>
    <property type="match status" value="1"/>
</dbReference>
<dbReference type="Gene3D" id="3.90.850.10">
    <property type="entry name" value="Fumarylacetoacetase-like, C-terminal domain"/>
    <property type="match status" value="1"/>
</dbReference>
<dbReference type="PANTHER" id="PTHR43069">
    <property type="entry name" value="FUMARYLACETOACETASE"/>
    <property type="match status" value="1"/>
</dbReference>
<dbReference type="GO" id="GO:0004334">
    <property type="term" value="F:fumarylacetoacetase activity"/>
    <property type="evidence" value="ECO:0007669"/>
    <property type="project" value="UniProtKB-EC"/>
</dbReference>
<dbReference type="InterPro" id="IPR011234">
    <property type="entry name" value="Fumarylacetoacetase-like_C"/>
</dbReference>
<dbReference type="RefSeq" id="WP_273952408.1">
    <property type="nucleotide sequence ID" value="NZ_JAQSIP010000007.1"/>
</dbReference>
<keyword evidence="5" id="KW-0479">Metal-binding</keyword>
<evidence type="ECO:0000256" key="4">
    <source>
        <dbReference type="ARBA" id="ARBA00012094"/>
    </source>
</evidence>
<dbReference type="Pfam" id="PF01557">
    <property type="entry name" value="FAA_hydrolase"/>
    <property type="match status" value="1"/>
</dbReference>
<dbReference type="Gene3D" id="2.30.30.230">
    <property type="entry name" value="Fumarylacetoacetase, N-terminal domain"/>
    <property type="match status" value="1"/>
</dbReference>
<keyword evidence="10" id="KW-0585">Phenylalanine catabolism</keyword>
<dbReference type="Proteomes" id="UP001528673">
    <property type="component" value="Unassembled WGS sequence"/>
</dbReference>
<comment type="cofactor">
    <cofactor evidence="2">
        <name>Mg(2+)</name>
        <dbReference type="ChEBI" id="CHEBI:18420"/>
    </cofactor>
</comment>
<comment type="caution">
    <text evidence="13">The sequence shown here is derived from an EMBL/GenBank/DDBJ whole genome shotgun (WGS) entry which is preliminary data.</text>
</comment>
<protein>
    <recommendedName>
        <fullName evidence="4">fumarylacetoacetase</fullName>
        <ecNumber evidence="4">3.7.1.2</ecNumber>
    </recommendedName>
</protein>
<feature type="domain" description="Fumarylacetoacetase-like C-terminal" evidence="11">
    <location>
        <begin position="153"/>
        <end position="407"/>
    </location>
</feature>
<feature type="domain" description="Fumarylacetoacetase N-terminal" evidence="12">
    <location>
        <begin position="27"/>
        <end position="123"/>
    </location>
</feature>
<evidence type="ECO:0000313" key="14">
    <source>
        <dbReference type="Proteomes" id="UP001528673"/>
    </source>
</evidence>
<evidence type="ECO:0000256" key="2">
    <source>
        <dbReference type="ARBA" id="ARBA00001946"/>
    </source>
</evidence>
<dbReference type="SUPFAM" id="SSF63433">
    <property type="entry name" value="Fumarylacetoacetate hydrolase, FAH, N-terminal domain"/>
    <property type="match status" value="1"/>
</dbReference>
<gene>
    <name evidence="13" type="primary">fahA</name>
    <name evidence="13" type="ORF">PSQ40_14765</name>
</gene>
<keyword evidence="6 13" id="KW-0378">Hydrolase</keyword>
<evidence type="ECO:0000259" key="12">
    <source>
        <dbReference type="Pfam" id="PF09298"/>
    </source>
</evidence>
<sequence length="435" mass="46361">MNLDETHDPALTSWVESAQGPTDFPIQNLPLGRYRTPAGAQRIGVAIGAQVLDLDRVIELDLLTAEAKAAASSALRNPLGLTQAERVALRRGLSKILSIQDGRARRHASELLQEQTSVQMLLPTTVAGFTDFQAGIHHTLNGRRMRGGGAGSLPANYHQVPIAYNGRASSVVVSGTPIRRPRGQISGPAGVDYRPTQQLDIELELGIWVAQGNELGHPMALDDADSHIGAYCLINDWSARDLMAWEMDRLGPFTGKSFATSVSPWLISPEALAPFRGRAYERASEPGLQPPPHLRSEAQQANGGLHIGLQVLINTEQRRAAGEAPIVVAESHTRHLYWTPAQMLTHHTSGGCNLLCGDLLGTGTISGPAPNEGGSFKELGGSGTTPFPVGREARCWAEDGDLVILRAKAQRAGFQSIGFGDCAGHILPSQGGAHG</sequence>
<evidence type="ECO:0000256" key="7">
    <source>
        <dbReference type="ARBA" id="ARBA00022837"/>
    </source>
</evidence>
<dbReference type="InterPro" id="IPR005959">
    <property type="entry name" value="Fumarylacetoacetase"/>
</dbReference>
<accession>A0ABT5N441</accession>
<comment type="pathway">
    <text evidence="3">Amino-acid degradation; L-phenylalanine degradation; acetoacetate and fumarate from L-phenylalanine: step 6/6.</text>
</comment>
<dbReference type="Pfam" id="PF09298">
    <property type="entry name" value="FAA_hydrolase_N"/>
    <property type="match status" value="1"/>
</dbReference>
<proteinExistence type="predicted"/>
<organism evidence="13 14">
    <name type="scientific">Curvibacter cyanobacteriorum</name>
    <dbReference type="NCBI Taxonomy" id="3026422"/>
    <lineage>
        <taxon>Bacteria</taxon>
        <taxon>Pseudomonadati</taxon>
        <taxon>Pseudomonadota</taxon>
        <taxon>Betaproteobacteria</taxon>
        <taxon>Burkholderiales</taxon>
        <taxon>Comamonadaceae</taxon>
        <taxon>Curvibacter</taxon>
    </lineage>
</organism>
<dbReference type="EC" id="3.7.1.2" evidence="4"/>
<evidence type="ECO:0000256" key="5">
    <source>
        <dbReference type="ARBA" id="ARBA00022723"/>
    </source>
</evidence>